<dbReference type="Proteomes" id="UP000240385">
    <property type="component" value="Segment"/>
</dbReference>
<name>D2WKE4_9VIRU</name>
<dbReference type="KEGG" id="vg:37620383"/>
<dbReference type="RefSeq" id="YP_009508858.1">
    <property type="nucleotide sequence ID" value="NC_039069.1"/>
</dbReference>
<organism evidence="2 3">
    <name type="scientific">Chimpanzee associated porprismacovirus 2</name>
    <dbReference type="NCBI Taxonomy" id="2170110"/>
    <lineage>
        <taxon>Viruses</taxon>
        <taxon>Monodnaviria</taxon>
        <taxon>Shotokuvirae</taxon>
        <taxon>Cressdnaviricota</taxon>
        <taxon>Arfiviricetes</taxon>
        <taxon>Cremevirales</taxon>
        <taxon>Smacoviridae</taxon>
        <taxon>Porprismacovirus</taxon>
        <taxon>Porprismacovirus chimas2</taxon>
    </lineage>
</organism>
<feature type="compositionally biased region" description="Basic and acidic residues" evidence="1">
    <location>
        <begin position="136"/>
        <end position="146"/>
    </location>
</feature>
<sequence>MSIRIKIPQVLIKGCPRRPLEYAFVYGSGISGHNDNNAKDAYQRRANPLVQNLPRSRYPQMGHRAGGRQRRIRTLAGQMQYPGRSGQRLDSIPKGSILMARTNLDLDRGMFRQVHLRDQGRQVLGIMGYDGSETTAVRENEMEPRRGRASPTTDERPRDSGLVRRTRQHGQIVALRAPIRDRAGLLHTAVHDEHTKHDSNRSEPSPTRPR</sequence>
<feature type="region of interest" description="Disordered" evidence="1">
    <location>
        <begin position="131"/>
        <end position="210"/>
    </location>
</feature>
<feature type="compositionally biased region" description="Basic and acidic residues" evidence="1">
    <location>
        <begin position="153"/>
        <end position="162"/>
    </location>
</feature>
<proteinExistence type="predicted"/>
<dbReference type="EMBL" id="GQ351273">
    <property type="protein sequence ID" value="ADB24804.1"/>
    <property type="molecule type" value="Genomic_DNA"/>
</dbReference>
<dbReference type="GeneID" id="37620383"/>
<evidence type="ECO:0000313" key="2">
    <source>
        <dbReference type="EMBL" id="ADB24804.1"/>
    </source>
</evidence>
<accession>D2WKE4</accession>
<reference evidence="2 3" key="1">
    <citation type="journal article" date="2010" name="J. Gen. Virol.">
        <title>Novel circular DNA viruses in stool samples of wild-living chimpanzees.</title>
        <authorList>
            <person name="Blinkova O."/>
            <person name="Victoria J."/>
            <person name="Li Y."/>
            <person name="Keele B.F."/>
            <person name="Sanz C."/>
            <person name="Ndjango J.B."/>
            <person name="Peeters M."/>
            <person name="Travis D."/>
            <person name="Lonsdorf E.V."/>
            <person name="Wilson M.L."/>
            <person name="Pusey A.E."/>
            <person name="Hahn B.H."/>
            <person name="Delwart E.L."/>
        </authorList>
    </citation>
    <scope>NUCLEOTIDE SEQUENCE [LARGE SCALE GENOMIC DNA]</scope>
    <source>
        <strain evidence="2">GM495</strain>
    </source>
</reference>
<evidence type="ECO:0000313" key="3">
    <source>
        <dbReference type="Proteomes" id="UP000240385"/>
    </source>
</evidence>
<protein>
    <submittedName>
        <fullName evidence="2">ORF5</fullName>
    </submittedName>
</protein>
<evidence type="ECO:0000256" key="1">
    <source>
        <dbReference type="SAM" id="MobiDB-lite"/>
    </source>
</evidence>
<keyword evidence="3" id="KW-1185">Reference proteome</keyword>
<feature type="compositionally biased region" description="Basic and acidic residues" evidence="1">
    <location>
        <begin position="178"/>
        <end position="201"/>
    </location>
</feature>